<accession>G0QRY8</accession>
<evidence type="ECO:0000256" key="4">
    <source>
        <dbReference type="ARBA" id="ARBA00012775"/>
    </source>
</evidence>
<dbReference type="EMBL" id="GL983803">
    <property type="protein sequence ID" value="EGR32018.1"/>
    <property type="molecule type" value="Genomic_DNA"/>
</dbReference>
<dbReference type="AlphaFoldDB" id="G0QRY8"/>
<proteinExistence type="inferred from homology"/>
<dbReference type="EC" id="3.5.4.6" evidence="4"/>
<keyword evidence="7" id="KW-0862">Zinc</keyword>
<dbReference type="GO" id="GO:0003876">
    <property type="term" value="F:AMP deaminase activity"/>
    <property type="evidence" value="ECO:0007669"/>
    <property type="project" value="UniProtKB-EC"/>
</dbReference>
<organism evidence="8 9">
    <name type="scientific">Ichthyophthirius multifiliis</name>
    <name type="common">White spot disease agent</name>
    <name type="synonym">Ich</name>
    <dbReference type="NCBI Taxonomy" id="5932"/>
    <lineage>
        <taxon>Eukaryota</taxon>
        <taxon>Sar</taxon>
        <taxon>Alveolata</taxon>
        <taxon>Ciliophora</taxon>
        <taxon>Intramacronucleata</taxon>
        <taxon>Oligohymenophorea</taxon>
        <taxon>Hymenostomatida</taxon>
        <taxon>Ophryoglenina</taxon>
        <taxon>Ichthyophthirius</taxon>
    </lineage>
</organism>
<dbReference type="GO" id="GO:0046872">
    <property type="term" value="F:metal ion binding"/>
    <property type="evidence" value="ECO:0007669"/>
    <property type="project" value="UniProtKB-KW"/>
</dbReference>
<dbReference type="GeneID" id="14908170"/>
<comment type="pathway">
    <text evidence="2">Purine metabolism; IMP biosynthesis via salvage pathway; IMP from AMP: step 1/1.</text>
</comment>
<evidence type="ECO:0000256" key="7">
    <source>
        <dbReference type="ARBA" id="ARBA00022833"/>
    </source>
</evidence>
<evidence type="ECO:0000256" key="2">
    <source>
        <dbReference type="ARBA" id="ARBA00004955"/>
    </source>
</evidence>
<gene>
    <name evidence="8" type="ORF">IMG5_098540</name>
</gene>
<dbReference type="PANTHER" id="PTHR11359:SF0">
    <property type="entry name" value="AMP DEAMINASE"/>
    <property type="match status" value="1"/>
</dbReference>
<keyword evidence="6" id="KW-0378">Hydrolase</keyword>
<reference evidence="8 9" key="1">
    <citation type="submission" date="2011-07" db="EMBL/GenBank/DDBJ databases">
        <authorList>
            <person name="Coyne R."/>
            <person name="Brami D."/>
            <person name="Johnson J."/>
            <person name="Hostetler J."/>
            <person name="Hannick L."/>
            <person name="Clark T."/>
            <person name="Cassidy-Hanley D."/>
            <person name="Inman J."/>
        </authorList>
    </citation>
    <scope>NUCLEOTIDE SEQUENCE [LARGE SCALE GENOMIC DNA]</scope>
    <source>
        <strain evidence="8 9">G5</strain>
    </source>
</reference>
<dbReference type="GO" id="GO:0005829">
    <property type="term" value="C:cytosol"/>
    <property type="evidence" value="ECO:0007669"/>
    <property type="project" value="TreeGrafter"/>
</dbReference>
<evidence type="ECO:0000256" key="6">
    <source>
        <dbReference type="ARBA" id="ARBA00022801"/>
    </source>
</evidence>
<evidence type="ECO:0000256" key="3">
    <source>
        <dbReference type="ARBA" id="ARBA00006676"/>
    </source>
</evidence>
<evidence type="ECO:0000313" key="8">
    <source>
        <dbReference type="EMBL" id="EGR32018.1"/>
    </source>
</evidence>
<dbReference type="OMA" id="FHRKFPY"/>
<dbReference type="SUPFAM" id="SSF51556">
    <property type="entry name" value="Metallo-dependent hydrolases"/>
    <property type="match status" value="1"/>
</dbReference>
<dbReference type="GO" id="GO:0032264">
    <property type="term" value="P:IMP salvage"/>
    <property type="evidence" value="ECO:0007669"/>
    <property type="project" value="UniProtKB-UniPathway"/>
</dbReference>
<dbReference type="GO" id="GO:0046033">
    <property type="term" value="P:AMP metabolic process"/>
    <property type="evidence" value="ECO:0007669"/>
    <property type="project" value="TreeGrafter"/>
</dbReference>
<dbReference type="RefSeq" id="XP_004035504.1">
    <property type="nucleotide sequence ID" value="XM_004035456.1"/>
</dbReference>
<dbReference type="Gene3D" id="3.20.20.140">
    <property type="entry name" value="Metal-dependent hydrolases"/>
    <property type="match status" value="1"/>
</dbReference>
<comment type="similarity">
    <text evidence="3">Belongs to the metallo-dependent hydrolases superfamily. Adenosine and AMP deaminases family.</text>
</comment>
<evidence type="ECO:0000313" key="9">
    <source>
        <dbReference type="Proteomes" id="UP000008983"/>
    </source>
</evidence>
<dbReference type="PROSITE" id="PS00485">
    <property type="entry name" value="A_DEAMINASE"/>
    <property type="match status" value="1"/>
</dbReference>
<keyword evidence="5" id="KW-0479">Metal-binding</keyword>
<dbReference type="PANTHER" id="PTHR11359">
    <property type="entry name" value="AMP DEAMINASE"/>
    <property type="match status" value="1"/>
</dbReference>
<dbReference type="OrthoDB" id="1723809at2759"/>
<dbReference type="InParanoid" id="G0QRY8"/>
<dbReference type="InterPro" id="IPR006329">
    <property type="entry name" value="AMPD"/>
</dbReference>
<comment type="cofactor">
    <cofactor evidence="1">
        <name>Zn(2+)</name>
        <dbReference type="ChEBI" id="CHEBI:29105"/>
    </cofactor>
</comment>
<evidence type="ECO:0000256" key="5">
    <source>
        <dbReference type="ARBA" id="ARBA00022723"/>
    </source>
</evidence>
<protein>
    <recommendedName>
        <fullName evidence="4">AMP deaminase</fullName>
        <ecNumber evidence="4">3.5.4.6</ecNumber>
    </recommendedName>
</protein>
<dbReference type="Gene3D" id="4.10.800.20">
    <property type="match status" value="1"/>
</dbReference>
<evidence type="ECO:0000256" key="1">
    <source>
        <dbReference type="ARBA" id="ARBA00001947"/>
    </source>
</evidence>
<dbReference type="FunFam" id="3.20.20.140:FF:000035">
    <property type="entry name" value="Probable amp deaminase"/>
    <property type="match status" value="1"/>
</dbReference>
<dbReference type="UniPathway" id="UPA00591">
    <property type="reaction ID" value="UER00663"/>
</dbReference>
<dbReference type="FunCoup" id="G0QRY8">
    <property type="interactions" value="53"/>
</dbReference>
<keyword evidence="9" id="KW-1185">Reference proteome</keyword>
<dbReference type="InterPro" id="IPR006650">
    <property type="entry name" value="A/AMP_deam_AS"/>
</dbReference>
<dbReference type="InterPro" id="IPR032466">
    <property type="entry name" value="Metal_Hydrolase"/>
</dbReference>
<dbReference type="Proteomes" id="UP000008983">
    <property type="component" value="Unassembled WGS sequence"/>
</dbReference>
<dbReference type="STRING" id="857967.G0QRY8"/>
<dbReference type="Pfam" id="PF19326">
    <property type="entry name" value="AMP_deaminase"/>
    <property type="match status" value="1"/>
</dbReference>
<sequence length="545" mass="64561">MQPLMENTILKSDDGIIKAYQNGELIQDTENIPTMIEYIEDVLYILELINNKINKTVCQERIQLLRQKFTLHQTLNNYKEILDQRKIYHRDFYNTVKVDTHIHHSASMNALKLLKFIKRKLINEPDAEVYKDNETGKIMTLKQVFDRYGIKEEHISLDTLNVKADRTLYQRFDNFNNKYNPLGQPVFREIFMKTDNFINGKYIAEITQNVIERMEKDQYVYTEWRLSIYGKNTQEWNKLACWVVNNKLQSKYNRWMIQIPRLYQAYKKAGFIQNFQDMIDNIFKPLFEITINPEIDPILHQFLATIGGFDTVDDESAFEQFYLEDLQTPPNKWTKLNNPHYAYWIYYIYANITSLNILRRKRNLNCYSFRPHCGEAGNIDHLVSAFLLADSINHGILLEKSPVLLYMFYLKQIGLAMSPLSNNKLFMKYEKQPFYKFFQIGVNVSISTDDPLILHMTNDPLLEEYSIASQIWDLSTVDLAELARNSVMQSSFEYTIKNHWAGDFKTINKKSNRPAYSNLPQSRFIYRLQNLNKEYEFLNSLGKNQ</sequence>
<name>G0QRY8_ICHMU</name>
<dbReference type="eggNOG" id="KOG1096">
    <property type="taxonomic scope" value="Eukaryota"/>
</dbReference>